<dbReference type="PANTHER" id="PTHR10366">
    <property type="entry name" value="NAD DEPENDENT EPIMERASE/DEHYDRATASE"/>
    <property type="match status" value="1"/>
</dbReference>
<evidence type="ECO:0000313" key="3">
    <source>
        <dbReference type="EMBL" id="KAL2629033.1"/>
    </source>
</evidence>
<dbReference type="EMBL" id="JBHFFA010000004">
    <property type="protein sequence ID" value="KAL2629033.1"/>
    <property type="molecule type" value="Genomic_DNA"/>
</dbReference>
<dbReference type="InterPro" id="IPR036291">
    <property type="entry name" value="NAD(P)-bd_dom_sf"/>
</dbReference>
<dbReference type="InterPro" id="IPR001509">
    <property type="entry name" value="Epimerase_deHydtase"/>
</dbReference>
<dbReference type="GO" id="GO:0016491">
    <property type="term" value="F:oxidoreductase activity"/>
    <property type="evidence" value="ECO:0007669"/>
    <property type="project" value="UniProtKB-KW"/>
</dbReference>
<dbReference type="FunFam" id="3.40.50.720:FF:000085">
    <property type="entry name" value="Dihydroflavonol reductase"/>
    <property type="match status" value="1"/>
</dbReference>
<protein>
    <recommendedName>
        <fullName evidence="2">NAD-dependent epimerase/dehydratase domain-containing protein</fullName>
    </recommendedName>
</protein>
<gene>
    <name evidence="3" type="ORF">R1flu_013719</name>
</gene>
<feature type="domain" description="NAD-dependent epimerase/dehydratase" evidence="2">
    <location>
        <begin position="14"/>
        <end position="179"/>
    </location>
</feature>
<dbReference type="AlphaFoldDB" id="A0ABD1YED8"/>
<comment type="caution">
    <text evidence="3">The sequence shown here is derived from an EMBL/GenBank/DDBJ whole genome shotgun (WGS) entry which is preliminary data.</text>
</comment>
<evidence type="ECO:0000313" key="4">
    <source>
        <dbReference type="Proteomes" id="UP001605036"/>
    </source>
</evidence>
<sequence>MIVPKWDTCSSFRGANERLTLHKADLLTAGAYDEIVQGVDGIFHTASPFFLKGITDPEEQFLTPAVKGTLNVLQSAAKVDSVKRVVLTSSAASVAYNRSRKGPDVTADESWWSDPDFCKEIRLWYQLSKTLAEKAAWDFVKDKHFDSVVINPAMVVGPFLQNSLNTSTEFILEMLNGYHTCFKRLNEDFTVTKLKVFIYMFQDAACARLAVVDSTFQKPVDQVKFLMRQTYTYLVASIFILWRFWKGRTFRGSATHSVHEDNFQPSNTDTPKVQKLNDSLYLLTATMGSMDLHLIAESLMIEILLVREGRANNRSVILILGEDSSVCVSEASSRFGPNWVPVDADHYSITRPTSENCTQYKYLVHLIDNVYKKVEGGGRKLQNFRRRLVGWESLLTDAERLLETHVFLGILWDGGSWQNYHG</sequence>
<keyword evidence="1" id="KW-0560">Oxidoreductase</keyword>
<dbReference type="Proteomes" id="UP001605036">
    <property type="component" value="Unassembled WGS sequence"/>
</dbReference>
<accession>A0ABD1YED8</accession>
<dbReference type="Pfam" id="PF01370">
    <property type="entry name" value="Epimerase"/>
    <property type="match status" value="1"/>
</dbReference>
<organism evidence="3 4">
    <name type="scientific">Riccia fluitans</name>
    <dbReference type="NCBI Taxonomy" id="41844"/>
    <lineage>
        <taxon>Eukaryota</taxon>
        <taxon>Viridiplantae</taxon>
        <taxon>Streptophyta</taxon>
        <taxon>Embryophyta</taxon>
        <taxon>Marchantiophyta</taxon>
        <taxon>Marchantiopsida</taxon>
        <taxon>Marchantiidae</taxon>
        <taxon>Marchantiales</taxon>
        <taxon>Ricciaceae</taxon>
        <taxon>Riccia</taxon>
    </lineage>
</organism>
<dbReference type="InterPro" id="IPR050425">
    <property type="entry name" value="NAD(P)_dehydrat-like"/>
</dbReference>
<reference evidence="3 4" key="1">
    <citation type="submission" date="2024-09" db="EMBL/GenBank/DDBJ databases">
        <title>Chromosome-scale assembly of Riccia fluitans.</title>
        <authorList>
            <person name="Paukszto L."/>
            <person name="Sawicki J."/>
            <person name="Karawczyk K."/>
            <person name="Piernik-Szablinska J."/>
            <person name="Szczecinska M."/>
            <person name="Mazdziarz M."/>
        </authorList>
    </citation>
    <scope>NUCLEOTIDE SEQUENCE [LARGE SCALE GENOMIC DNA]</scope>
    <source>
        <strain evidence="3">Rf_01</strain>
        <tissue evidence="3">Aerial parts of the thallus</tissue>
    </source>
</reference>
<name>A0ABD1YED8_9MARC</name>
<dbReference type="Gene3D" id="3.40.50.720">
    <property type="entry name" value="NAD(P)-binding Rossmann-like Domain"/>
    <property type="match status" value="1"/>
</dbReference>
<dbReference type="PANTHER" id="PTHR10366:SF852">
    <property type="entry name" value="CINNAMOYL-COA REDUCTASE CAD2"/>
    <property type="match status" value="1"/>
</dbReference>
<evidence type="ECO:0000259" key="2">
    <source>
        <dbReference type="Pfam" id="PF01370"/>
    </source>
</evidence>
<proteinExistence type="predicted"/>
<keyword evidence="4" id="KW-1185">Reference proteome</keyword>
<evidence type="ECO:0000256" key="1">
    <source>
        <dbReference type="ARBA" id="ARBA00023002"/>
    </source>
</evidence>
<dbReference type="SUPFAM" id="SSF51735">
    <property type="entry name" value="NAD(P)-binding Rossmann-fold domains"/>
    <property type="match status" value="1"/>
</dbReference>